<comment type="caution">
    <text evidence="8">The sequence shown here is derived from an EMBL/GenBank/DDBJ whole genome shotgun (WGS) entry which is preliminary data.</text>
</comment>
<dbReference type="NCBIfam" id="TIGR01662">
    <property type="entry name" value="HAD-SF-IIIA"/>
    <property type="match status" value="1"/>
</dbReference>
<dbReference type="Gene3D" id="3.40.50.1000">
    <property type="entry name" value="HAD superfamily/HAD-like"/>
    <property type="match status" value="1"/>
</dbReference>
<dbReference type="Pfam" id="PF13242">
    <property type="entry name" value="Hydrolase_like"/>
    <property type="match status" value="1"/>
</dbReference>
<keyword evidence="5" id="KW-0378">Hydrolase</keyword>
<sequence>MVATRRWRVMSERWGTELAQVVILAGDGDTPALTDIAGTPLLGRQLAMIARSALRDVLVLSGSAAVAQYCGDGARWGLAVRAAPRAGEAAGEAGTMVVLPGDVLLDVDLDRLLDHHRGQGADATLLLRASDNMADADLVDRAEDGRVLGVHAPPHVDDFHNQAWPGPYVVAWSALAGGDLRGRPLVDRLLRAGRPVQSYLSPEYVRRVGSAGDLDQARADVAAGLPDRLSLRSPQPAVFLDRDGVLNVEKGSVNSVAALDLIPGAAPALARLNRAGFRTPVVTNQAAVARGLCSLETLDAIHARLETGLGADGAYVDRIYFCPHHPDPTLPGGVPSLLVRCDCRKPKPGMVHAAAADLNIDIARSWVVGDSSSDMGLARTCGMGGILVRDGHGGRDGKSPAQPHVVVDDLADAVRFILDVWPGLSAHLDGLAAGIGPGDVVLVGGLARAGKSLLAQCLSLRLGQRGRRAVVLGLDSWLKSHDRRGVGVLGRYDLEAAGQALAAVTNRGTAITPPRYDVLTQTSHPGREEVVLGPDDILIVEGVPALTQPAWRALATRRLYVATDEAGRRARFHAEYRRRGWSDDRIESTYEDRLRDERPIVLASKGYADVETSLDGLLD</sequence>
<dbReference type="AlphaFoldDB" id="A0A560JC46"/>
<dbReference type="GO" id="GO:0016791">
    <property type="term" value="F:phosphatase activity"/>
    <property type="evidence" value="ECO:0007669"/>
    <property type="project" value="InterPro"/>
</dbReference>
<proteinExistence type="inferred from homology"/>
<dbReference type="SUPFAM" id="SSF52540">
    <property type="entry name" value="P-loop containing nucleoside triphosphate hydrolases"/>
    <property type="match status" value="1"/>
</dbReference>
<dbReference type="Proteomes" id="UP000320516">
    <property type="component" value="Unassembled WGS sequence"/>
</dbReference>
<dbReference type="SUPFAM" id="SSF56784">
    <property type="entry name" value="HAD-like"/>
    <property type="match status" value="1"/>
</dbReference>
<dbReference type="PANTHER" id="PTHR42891">
    <property type="entry name" value="D-GLYCERO-BETA-D-MANNO-HEPTOSE-1,7-BISPHOSPHATE 7-PHOSPHATASE"/>
    <property type="match status" value="1"/>
</dbReference>
<evidence type="ECO:0000256" key="4">
    <source>
        <dbReference type="ARBA" id="ARBA00022723"/>
    </source>
</evidence>
<keyword evidence="3" id="KW-0963">Cytoplasm</keyword>
<name>A0A560JC46_9PROT</name>
<evidence type="ECO:0000313" key="9">
    <source>
        <dbReference type="Proteomes" id="UP000320516"/>
    </source>
</evidence>
<dbReference type="InterPro" id="IPR023214">
    <property type="entry name" value="HAD_sf"/>
</dbReference>
<gene>
    <name evidence="8" type="ORF">FBZ87_11082</name>
</gene>
<dbReference type="NCBIfam" id="TIGR01656">
    <property type="entry name" value="Histidinol-ppas"/>
    <property type="match status" value="1"/>
</dbReference>
<evidence type="ECO:0000256" key="7">
    <source>
        <dbReference type="ARBA" id="ARBA00031828"/>
    </source>
</evidence>
<comment type="subcellular location">
    <subcellularLocation>
        <location evidence="1">Cytoplasm</location>
    </subcellularLocation>
</comment>
<dbReference type="InterPro" id="IPR036412">
    <property type="entry name" value="HAD-like_sf"/>
</dbReference>
<dbReference type="Gene3D" id="3.90.550.10">
    <property type="entry name" value="Spore Coat Polysaccharide Biosynthesis Protein SpsA, Chain A"/>
    <property type="match status" value="1"/>
</dbReference>
<dbReference type="GO" id="GO:0046872">
    <property type="term" value="F:metal ion binding"/>
    <property type="evidence" value="ECO:0007669"/>
    <property type="project" value="UniProtKB-KW"/>
</dbReference>
<dbReference type="EMBL" id="VITV01000010">
    <property type="protein sequence ID" value="TWB68773.1"/>
    <property type="molecule type" value="Genomic_DNA"/>
</dbReference>
<dbReference type="CDD" id="cd07503">
    <property type="entry name" value="HAD_HisB-N"/>
    <property type="match status" value="1"/>
</dbReference>
<dbReference type="InterPro" id="IPR006543">
    <property type="entry name" value="Histidinol-phos"/>
</dbReference>
<dbReference type="GO" id="GO:0005737">
    <property type="term" value="C:cytoplasm"/>
    <property type="evidence" value="ECO:0007669"/>
    <property type="project" value="UniProtKB-SubCell"/>
</dbReference>
<protein>
    <recommendedName>
        <fullName evidence="7">D,D-heptose 1,7-bisphosphate phosphatase</fullName>
    </recommendedName>
</protein>
<dbReference type="InterPro" id="IPR029044">
    <property type="entry name" value="Nucleotide-diphossugar_trans"/>
</dbReference>
<dbReference type="PANTHER" id="PTHR42891:SF1">
    <property type="entry name" value="D-GLYCERO-BETA-D-MANNO-HEPTOSE-1,7-BISPHOSPHATE 7-PHOSPHATASE"/>
    <property type="match status" value="1"/>
</dbReference>
<keyword evidence="4" id="KW-0479">Metal-binding</keyword>
<dbReference type="InterPro" id="IPR006549">
    <property type="entry name" value="HAD-SF_hydro_IIIA"/>
</dbReference>
<dbReference type="InterPro" id="IPR027417">
    <property type="entry name" value="P-loop_NTPase"/>
</dbReference>
<dbReference type="InterPro" id="IPR004446">
    <property type="entry name" value="Heptose_bisP_phosphatase"/>
</dbReference>
<comment type="similarity">
    <text evidence="2">Belongs to the GmhB family.</text>
</comment>
<dbReference type="GO" id="GO:0005975">
    <property type="term" value="P:carbohydrate metabolic process"/>
    <property type="evidence" value="ECO:0007669"/>
    <property type="project" value="InterPro"/>
</dbReference>
<accession>A0A560JC46</accession>
<evidence type="ECO:0000256" key="3">
    <source>
        <dbReference type="ARBA" id="ARBA00022490"/>
    </source>
</evidence>
<evidence type="ECO:0000313" key="8">
    <source>
        <dbReference type="EMBL" id="TWB68773.1"/>
    </source>
</evidence>
<dbReference type="Gene3D" id="3.40.50.300">
    <property type="entry name" value="P-loop containing nucleotide triphosphate hydrolases"/>
    <property type="match status" value="1"/>
</dbReference>
<evidence type="ECO:0000256" key="1">
    <source>
        <dbReference type="ARBA" id="ARBA00004496"/>
    </source>
</evidence>
<evidence type="ECO:0000256" key="5">
    <source>
        <dbReference type="ARBA" id="ARBA00022801"/>
    </source>
</evidence>
<organism evidence="8 9">
    <name type="scientific">Nitrospirillum amazonense</name>
    <dbReference type="NCBI Taxonomy" id="28077"/>
    <lineage>
        <taxon>Bacteria</taxon>
        <taxon>Pseudomonadati</taxon>
        <taxon>Pseudomonadota</taxon>
        <taxon>Alphaproteobacteria</taxon>
        <taxon>Rhodospirillales</taxon>
        <taxon>Azospirillaceae</taxon>
        <taxon>Nitrospirillum</taxon>
    </lineage>
</organism>
<evidence type="ECO:0000256" key="6">
    <source>
        <dbReference type="ARBA" id="ARBA00023277"/>
    </source>
</evidence>
<keyword evidence="6" id="KW-0119">Carbohydrate metabolism</keyword>
<reference evidence="8 9" key="1">
    <citation type="submission" date="2019-06" db="EMBL/GenBank/DDBJ databases">
        <title>Genomic Encyclopedia of Type Strains, Phase IV (KMG-V): Genome sequencing to study the core and pangenomes of soil and plant-associated prokaryotes.</title>
        <authorList>
            <person name="Whitman W."/>
        </authorList>
    </citation>
    <scope>NUCLEOTIDE SEQUENCE [LARGE SCALE GENOMIC DNA]</scope>
    <source>
        <strain evidence="8 9">BR 12005</strain>
    </source>
</reference>
<dbReference type="SUPFAM" id="SSF53448">
    <property type="entry name" value="Nucleotide-diphospho-sugar transferases"/>
    <property type="match status" value="1"/>
</dbReference>
<evidence type="ECO:0000256" key="2">
    <source>
        <dbReference type="ARBA" id="ARBA00005628"/>
    </source>
</evidence>